<evidence type="ECO:0000256" key="1">
    <source>
        <dbReference type="SAM" id="MobiDB-lite"/>
    </source>
</evidence>
<feature type="region of interest" description="Disordered" evidence="1">
    <location>
        <begin position="1"/>
        <end position="35"/>
    </location>
</feature>
<feature type="compositionally biased region" description="Polar residues" evidence="1">
    <location>
        <begin position="1"/>
        <end position="16"/>
    </location>
</feature>
<keyword evidence="2" id="KW-0489">Methyltransferase</keyword>
<name>A0A4R4Z4Z1_9ACTN</name>
<comment type="caution">
    <text evidence="2">The sequence shown here is derived from an EMBL/GenBank/DDBJ whole genome shotgun (WGS) entry which is preliminary data.</text>
</comment>
<dbReference type="AlphaFoldDB" id="A0A4R4Z4Z1"/>
<protein>
    <submittedName>
        <fullName evidence="2">SAM-dependent methyltransferase</fullName>
    </submittedName>
</protein>
<keyword evidence="3" id="KW-1185">Reference proteome</keyword>
<feature type="compositionally biased region" description="Basic and acidic residues" evidence="1">
    <location>
        <begin position="23"/>
        <end position="35"/>
    </location>
</feature>
<dbReference type="Proteomes" id="UP000295302">
    <property type="component" value="Unassembled WGS sequence"/>
</dbReference>
<accession>A0A4R4Z4Z1</accession>
<evidence type="ECO:0000313" key="3">
    <source>
        <dbReference type="Proteomes" id="UP000295302"/>
    </source>
</evidence>
<reference evidence="2 3" key="1">
    <citation type="submission" date="2019-03" db="EMBL/GenBank/DDBJ databases">
        <title>Draft genome sequences of novel Actinobacteria.</title>
        <authorList>
            <person name="Sahin N."/>
            <person name="Ay H."/>
            <person name="Saygin H."/>
        </authorList>
    </citation>
    <scope>NUCLEOTIDE SEQUENCE [LARGE SCALE GENOMIC DNA]</scope>
    <source>
        <strain evidence="2 3">CH32</strain>
    </source>
</reference>
<dbReference type="GO" id="GO:0008168">
    <property type="term" value="F:methyltransferase activity"/>
    <property type="evidence" value="ECO:0007669"/>
    <property type="project" value="UniProtKB-KW"/>
</dbReference>
<feature type="non-terminal residue" evidence="2">
    <location>
        <position position="35"/>
    </location>
</feature>
<sequence>MPTIPSGTDPHQQRQMAESFGVDAERYDRARPSYP</sequence>
<proteinExistence type="predicted"/>
<keyword evidence="2" id="KW-0808">Transferase</keyword>
<dbReference type="EMBL" id="SMKQ01000018">
    <property type="protein sequence ID" value="TDD52029.1"/>
    <property type="molecule type" value="Genomic_DNA"/>
</dbReference>
<evidence type="ECO:0000313" key="2">
    <source>
        <dbReference type="EMBL" id="TDD52029.1"/>
    </source>
</evidence>
<dbReference type="GO" id="GO:0032259">
    <property type="term" value="P:methylation"/>
    <property type="evidence" value="ECO:0007669"/>
    <property type="project" value="UniProtKB-KW"/>
</dbReference>
<organism evidence="2 3">
    <name type="scientific">Nonomuraea terrae</name>
    <dbReference type="NCBI Taxonomy" id="2530383"/>
    <lineage>
        <taxon>Bacteria</taxon>
        <taxon>Bacillati</taxon>
        <taxon>Actinomycetota</taxon>
        <taxon>Actinomycetes</taxon>
        <taxon>Streptosporangiales</taxon>
        <taxon>Streptosporangiaceae</taxon>
        <taxon>Nonomuraea</taxon>
    </lineage>
</organism>
<gene>
    <name evidence="2" type="ORF">E1286_09310</name>
</gene>